<evidence type="ECO:0000313" key="1">
    <source>
        <dbReference type="EMBL" id="GGI15254.1"/>
    </source>
</evidence>
<keyword evidence="2" id="KW-1185">Reference proteome</keyword>
<comment type="caution">
    <text evidence="1">The sequence shown here is derived from an EMBL/GenBank/DDBJ whole genome shotgun (WGS) entry which is preliminary data.</text>
</comment>
<dbReference type="AlphaFoldDB" id="A0A8J3AKB5"/>
<organism evidence="1 2">
    <name type="scientific">Gottfriedia solisilvae</name>
    <dbReference type="NCBI Taxonomy" id="1516104"/>
    <lineage>
        <taxon>Bacteria</taxon>
        <taxon>Bacillati</taxon>
        <taxon>Bacillota</taxon>
        <taxon>Bacilli</taxon>
        <taxon>Bacillales</taxon>
        <taxon>Bacillaceae</taxon>
        <taxon>Gottfriedia</taxon>
    </lineage>
</organism>
<proteinExistence type="predicted"/>
<dbReference type="Proteomes" id="UP000626244">
    <property type="component" value="Unassembled WGS sequence"/>
</dbReference>
<evidence type="ECO:0000313" key="2">
    <source>
        <dbReference type="Proteomes" id="UP000626244"/>
    </source>
</evidence>
<gene>
    <name evidence="1" type="ORF">GCM10007380_27050</name>
</gene>
<protein>
    <submittedName>
        <fullName evidence="1">Uncharacterized protein</fullName>
    </submittedName>
</protein>
<dbReference type="EMBL" id="BMHB01000001">
    <property type="protein sequence ID" value="GGI15254.1"/>
    <property type="molecule type" value="Genomic_DNA"/>
</dbReference>
<reference evidence="2" key="1">
    <citation type="journal article" date="2019" name="Int. J. Syst. Evol. Microbiol.">
        <title>The Global Catalogue of Microorganisms (GCM) 10K type strain sequencing project: providing services to taxonomists for standard genome sequencing and annotation.</title>
        <authorList>
            <consortium name="The Broad Institute Genomics Platform"/>
            <consortium name="The Broad Institute Genome Sequencing Center for Infectious Disease"/>
            <person name="Wu L."/>
            <person name="Ma J."/>
        </authorList>
    </citation>
    <scope>NUCLEOTIDE SEQUENCE [LARGE SCALE GENOMIC DNA]</scope>
    <source>
        <strain evidence="2">CGMCC 1.14993</strain>
    </source>
</reference>
<sequence length="41" mass="4984">MWIIMSVVLVILFLPMFYKLNKRISILEDEVRELKGIKKIY</sequence>
<name>A0A8J3AKB5_9BACI</name>
<dbReference type="RefSeq" id="WP_268876396.1">
    <property type="nucleotide sequence ID" value="NZ_BMHB01000001.1"/>
</dbReference>
<accession>A0A8J3AKB5</accession>